<proteinExistence type="predicted"/>
<dbReference type="EMBL" id="GBRH01252017">
    <property type="protein sequence ID" value="JAD45878.1"/>
    <property type="molecule type" value="Transcribed_RNA"/>
</dbReference>
<protein>
    <submittedName>
        <fullName evidence="1">Uncharacterized protein</fullName>
    </submittedName>
</protein>
<organism evidence="1">
    <name type="scientific">Arundo donax</name>
    <name type="common">Giant reed</name>
    <name type="synonym">Donax arundinaceus</name>
    <dbReference type="NCBI Taxonomy" id="35708"/>
    <lineage>
        <taxon>Eukaryota</taxon>
        <taxon>Viridiplantae</taxon>
        <taxon>Streptophyta</taxon>
        <taxon>Embryophyta</taxon>
        <taxon>Tracheophyta</taxon>
        <taxon>Spermatophyta</taxon>
        <taxon>Magnoliopsida</taxon>
        <taxon>Liliopsida</taxon>
        <taxon>Poales</taxon>
        <taxon>Poaceae</taxon>
        <taxon>PACMAD clade</taxon>
        <taxon>Arundinoideae</taxon>
        <taxon>Arundineae</taxon>
        <taxon>Arundo</taxon>
    </lineage>
</organism>
<dbReference type="AlphaFoldDB" id="A0A0A9A7F3"/>
<reference evidence="1" key="2">
    <citation type="journal article" date="2015" name="Data Brief">
        <title>Shoot transcriptome of the giant reed, Arundo donax.</title>
        <authorList>
            <person name="Barrero R.A."/>
            <person name="Guerrero F.D."/>
            <person name="Moolhuijzen P."/>
            <person name="Goolsby J.A."/>
            <person name="Tidwell J."/>
            <person name="Bellgard S.E."/>
            <person name="Bellgard M.I."/>
        </authorList>
    </citation>
    <scope>NUCLEOTIDE SEQUENCE</scope>
    <source>
        <tissue evidence="1">Shoot tissue taken approximately 20 cm above the soil surface</tissue>
    </source>
</reference>
<reference evidence="1" key="1">
    <citation type="submission" date="2014-09" db="EMBL/GenBank/DDBJ databases">
        <authorList>
            <person name="Magalhaes I.L.F."/>
            <person name="Oliveira U."/>
            <person name="Santos F.R."/>
            <person name="Vidigal T.H.D.A."/>
            <person name="Brescovit A.D."/>
            <person name="Santos A.J."/>
        </authorList>
    </citation>
    <scope>NUCLEOTIDE SEQUENCE</scope>
    <source>
        <tissue evidence="1">Shoot tissue taken approximately 20 cm above the soil surface</tissue>
    </source>
</reference>
<name>A0A0A9A7F3_ARUDO</name>
<sequence>MITLDCEIMCLVHKIGIVK</sequence>
<evidence type="ECO:0000313" key="1">
    <source>
        <dbReference type="EMBL" id="JAD45878.1"/>
    </source>
</evidence>
<accession>A0A0A9A7F3</accession>